<sequence>MSWFEVLRKTNEKYISIQRTDRTWLVRDDTKSLQILSCHHHTISKKNNAYQLCAITSMKPDPGQKKCWIPLVPGYCIMSKVGLHFMRLSITENNNNLQFEWIDYGNDSTFMGNPVASGVDSEFFQSLRKYAETQSVIKGKISIPNVLGLNIYENAIYLRSIISHLHDGIFLSLKEAYKASTKMNKFVKSLNKRALELDEEFSNGNDRPNKKVKSGLIFSPFGHKLTPQQSQVLVFNFHSIQSKFYQANKRLKRAQSNIEKLKTLPPPSCKQKEIEAQKKLIDEKIKQLKDEENLGSSIICSTDSFLSLILTQQCSCGNNDILQKKCKISSGGLSVKVVIKCKKCKETLSFQNEPQDMNYTKAFAAATLCGGLNRQEFQNSMLTLGITKLPSKAIYHRYQKSISEDIENIALENAKKALYASIEDAKKNGKNALTIGFDASWSHVRNAAQASGYTRKPVVGFFVVEKSHVKKDKNGNKTIMHQGNHEASSKQMEHAVLIGILEKVVPVLEETGMLLDIVVDGDFDSNKTLHGVKCVNQIFSDLKHLTCNIRKKLNAKKWEHYSRYEDVILQYYKKCIFAVAARKASNNED</sequence>
<protein>
    <recommendedName>
        <fullName evidence="2">Mutator-like transposase domain-containing protein</fullName>
    </recommendedName>
</protein>
<dbReference type="Proteomes" id="UP000022910">
    <property type="component" value="Unassembled WGS sequence"/>
</dbReference>
<dbReference type="InterPro" id="IPR049012">
    <property type="entry name" value="Mutator_transp_dom"/>
</dbReference>
<dbReference type="HOGENOM" id="CLU_037705_0_0_1"/>
<dbReference type="AlphaFoldDB" id="A0A015KS43"/>
<keyword evidence="4" id="KW-1185">Reference proteome</keyword>
<evidence type="ECO:0000313" key="4">
    <source>
        <dbReference type="Proteomes" id="UP000022910"/>
    </source>
</evidence>
<evidence type="ECO:0000313" key="3">
    <source>
        <dbReference type="EMBL" id="EXX62651.1"/>
    </source>
</evidence>
<keyword evidence="1" id="KW-0175">Coiled coil</keyword>
<evidence type="ECO:0000256" key="1">
    <source>
        <dbReference type="SAM" id="Coils"/>
    </source>
</evidence>
<reference evidence="3 4" key="1">
    <citation type="submission" date="2014-02" db="EMBL/GenBank/DDBJ databases">
        <title>Single nucleus genome sequencing reveals high similarity among nuclei of an endomycorrhizal fungus.</title>
        <authorList>
            <person name="Lin K."/>
            <person name="Geurts R."/>
            <person name="Zhang Z."/>
            <person name="Limpens E."/>
            <person name="Saunders D.G."/>
            <person name="Mu D."/>
            <person name="Pang E."/>
            <person name="Cao H."/>
            <person name="Cha H."/>
            <person name="Lin T."/>
            <person name="Zhou Q."/>
            <person name="Shang Y."/>
            <person name="Li Y."/>
            <person name="Ivanov S."/>
            <person name="Sharma T."/>
            <person name="Velzen R.V."/>
            <person name="Ruijter N.D."/>
            <person name="Aanen D.K."/>
            <person name="Win J."/>
            <person name="Kamoun S."/>
            <person name="Bisseling T."/>
            <person name="Huang S."/>
        </authorList>
    </citation>
    <scope>NUCLEOTIDE SEQUENCE [LARGE SCALE GENOMIC DNA]</scope>
    <source>
        <strain evidence="4">DAOM197198w</strain>
    </source>
</reference>
<feature type="coiled-coil region" evidence="1">
    <location>
        <begin position="244"/>
        <end position="294"/>
    </location>
</feature>
<dbReference type="EMBL" id="JEMT01024636">
    <property type="protein sequence ID" value="EXX62651.1"/>
    <property type="molecule type" value="Genomic_DNA"/>
</dbReference>
<proteinExistence type="predicted"/>
<name>A0A015KS43_RHIIW</name>
<accession>A0A015KS43</accession>
<organism evidence="3 4">
    <name type="scientific">Rhizophagus irregularis (strain DAOM 197198w)</name>
    <name type="common">Glomus intraradices</name>
    <dbReference type="NCBI Taxonomy" id="1432141"/>
    <lineage>
        <taxon>Eukaryota</taxon>
        <taxon>Fungi</taxon>
        <taxon>Fungi incertae sedis</taxon>
        <taxon>Mucoromycota</taxon>
        <taxon>Glomeromycotina</taxon>
        <taxon>Glomeromycetes</taxon>
        <taxon>Glomerales</taxon>
        <taxon>Glomeraceae</taxon>
        <taxon>Rhizophagus</taxon>
    </lineage>
</organism>
<gene>
    <name evidence="3" type="ORF">RirG_159770</name>
</gene>
<dbReference type="Pfam" id="PF20700">
    <property type="entry name" value="Mutator"/>
    <property type="match status" value="1"/>
</dbReference>
<dbReference type="STRING" id="1432141.A0A015KS43"/>
<feature type="domain" description="Mutator-like transposase" evidence="2">
    <location>
        <begin position="316"/>
        <end position="583"/>
    </location>
</feature>
<dbReference type="OrthoDB" id="2317407at2759"/>
<comment type="caution">
    <text evidence="3">The sequence shown here is derived from an EMBL/GenBank/DDBJ whole genome shotgun (WGS) entry which is preliminary data.</text>
</comment>
<evidence type="ECO:0000259" key="2">
    <source>
        <dbReference type="Pfam" id="PF20700"/>
    </source>
</evidence>